<dbReference type="AlphaFoldDB" id="A0AAW8ZWT3"/>
<proteinExistence type="predicted"/>
<gene>
    <name evidence="1" type="ORF">NX099_00345</name>
</gene>
<dbReference type="RefSeq" id="WP_317848792.1">
    <property type="nucleotide sequence ID" value="NZ_JAOTNP010000002.1"/>
</dbReference>
<protein>
    <submittedName>
        <fullName evidence="1">DUF771 domain-containing protein</fullName>
    </submittedName>
</protein>
<comment type="caution">
    <text evidence="1">The sequence shown here is derived from an EMBL/GenBank/DDBJ whole genome shotgun (WGS) entry which is preliminary data.</text>
</comment>
<dbReference type="EMBL" id="JAOTNP010000002">
    <property type="protein sequence ID" value="MDV8945858.1"/>
    <property type="molecule type" value="Genomic_DNA"/>
</dbReference>
<dbReference type="Proteomes" id="UP001286376">
    <property type="component" value="Unassembled WGS sequence"/>
</dbReference>
<reference evidence="1 2" key="1">
    <citation type="journal article" date="2022" name="Front. Cell. Infect. Microbiol.">
        <title>The probiotic and immunomodulation effects of Limosilactobacillus reuteri RGW1 isolated from calf feces.</title>
        <authorList>
            <person name="Huang K."/>
            <person name="Shi W."/>
            <person name="Yang B."/>
            <person name="Wang J."/>
        </authorList>
    </citation>
    <scope>NUCLEOTIDE SEQUENCE [LARGE SCALE GENOMIC DNA]</scope>
    <source>
        <strain evidence="1 2">RGW1</strain>
    </source>
</reference>
<organism evidence="1 2">
    <name type="scientific">Limosilactobacillus reuteri</name>
    <name type="common">Lactobacillus reuteri</name>
    <dbReference type="NCBI Taxonomy" id="1598"/>
    <lineage>
        <taxon>Bacteria</taxon>
        <taxon>Bacillati</taxon>
        <taxon>Bacillota</taxon>
        <taxon>Bacilli</taxon>
        <taxon>Lactobacillales</taxon>
        <taxon>Lactobacillaceae</taxon>
        <taxon>Limosilactobacillus</taxon>
    </lineage>
</organism>
<name>A0AAW8ZWT3_LIMRT</name>
<evidence type="ECO:0000313" key="2">
    <source>
        <dbReference type="Proteomes" id="UP001286376"/>
    </source>
</evidence>
<sequence length="113" mass="13296">MAQLSIPIPDEQISSAVMEVVKKLDLVPREDLRAYCPPLDDVRKDYFRNHSKRWIRNLIFDRFPETLDVNGGWAINPSGKEPGMRGTYVKFEQMKQWLAEHDDEIDWYEKLAS</sequence>
<evidence type="ECO:0000313" key="1">
    <source>
        <dbReference type="EMBL" id="MDV8945858.1"/>
    </source>
</evidence>
<accession>A0AAW8ZWT3</accession>